<dbReference type="EMBL" id="CCKQ01012359">
    <property type="protein sequence ID" value="CDW83971.1"/>
    <property type="molecule type" value="Genomic_DNA"/>
</dbReference>
<accession>A0A078APS8</accession>
<feature type="compositionally biased region" description="Basic residues" evidence="2">
    <location>
        <begin position="667"/>
        <end position="678"/>
    </location>
</feature>
<reference evidence="3 4" key="1">
    <citation type="submission" date="2014-06" db="EMBL/GenBank/DDBJ databases">
        <authorList>
            <person name="Swart Estienne"/>
        </authorList>
    </citation>
    <scope>NUCLEOTIDE SEQUENCE [LARGE SCALE GENOMIC DNA]</scope>
    <source>
        <strain evidence="3 4">130c</strain>
    </source>
</reference>
<organism evidence="3 4">
    <name type="scientific">Stylonychia lemnae</name>
    <name type="common">Ciliate</name>
    <dbReference type="NCBI Taxonomy" id="5949"/>
    <lineage>
        <taxon>Eukaryota</taxon>
        <taxon>Sar</taxon>
        <taxon>Alveolata</taxon>
        <taxon>Ciliophora</taxon>
        <taxon>Intramacronucleata</taxon>
        <taxon>Spirotrichea</taxon>
        <taxon>Stichotrichia</taxon>
        <taxon>Sporadotrichida</taxon>
        <taxon>Oxytrichidae</taxon>
        <taxon>Stylonychinae</taxon>
        <taxon>Stylonychia</taxon>
    </lineage>
</organism>
<evidence type="ECO:0000313" key="3">
    <source>
        <dbReference type="EMBL" id="CDW83971.1"/>
    </source>
</evidence>
<dbReference type="Proteomes" id="UP000039865">
    <property type="component" value="Unassembled WGS sequence"/>
</dbReference>
<feature type="coiled-coil region" evidence="1">
    <location>
        <begin position="96"/>
        <end position="123"/>
    </location>
</feature>
<dbReference type="AlphaFoldDB" id="A0A078APS8"/>
<evidence type="ECO:0000256" key="2">
    <source>
        <dbReference type="SAM" id="MobiDB-lite"/>
    </source>
</evidence>
<feature type="region of interest" description="Disordered" evidence="2">
    <location>
        <begin position="583"/>
        <end position="614"/>
    </location>
</feature>
<keyword evidence="4" id="KW-1185">Reference proteome</keyword>
<feature type="coiled-coil region" evidence="1">
    <location>
        <begin position="190"/>
        <end position="254"/>
    </location>
</feature>
<dbReference type="InParanoid" id="A0A078APS8"/>
<keyword evidence="1" id="KW-0175">Coiled coil</keyword>
<dbReference type="OrthoDB" id="10667271at2759"/>
<feature type="compositionally biased region" description="Polar residues" evidence="2">
    <location>
        <begin position="600"/>
        <end position="614"/>
    </location>
</feature>
<feature type="region of interest" description="Disordered" evidence="2">
    <location>
        <begin position="254"/>
        <end position="292"/>
    </location>
</feature>
<evidence type="ECO:0000313" key="4">
    <source>
        <dbReference type="Proteomes" id="UP000039865"/>
    </source>
</evidence>
<gene>
    <name evidence="3" type="primary">Contig10365.g11061</name>
    <name evidence="3" type="ORF">STYLEM_13026</name>
</gene>
<name>A0A078APS8_STYLE</name>
<feature type="compositionally biased region" description="Basic and acidic residues" evidence="2">
    <location>
        <begin position="586"/>
        <end position="599"/>
    </location>
</feature>
<feature type="region of interest" description="Disordered" evidence="2">
    <location>
        <begin position="660"/>
        <end position="687"/>
    </location>
</feature>
<proteinExistence type="predicted"/>
<sequence>MNVPDRINTDNIKIAQKSKNSLITKADEYFQKKVPLVDVMNSIKELKDMTPLMNKLELKIAIQEDKITDLMVLLNERQFQNVDVESKLKVFQEDNEKRLREIIKHQEERIKDFINKKADIQDLQDLLSTKASKVDYGELYKKYSQIYIGLEPLIVNQDILRNLVKKIQDSDSTPDVQQQISDLYRNFSRLEATIDNRDKLNQEFKAIKKEFKILSKQVQMLYEEHIYSVDGDDSEQEIEKKKRKTEKIQQLKQLALNAGNKDQDGEDDDSDMSDRSNSNDSTKGPQAKPPSEQQILQNRAQYMNLYGFSKQFLDQQKVLQEYTADKVFRYHQLQINEVCDYIKKEVEKLKSNEKLMNFVNQFKSEFMSNKDQISSKIKHIEDSNNYLNGQVSQINNTIKNELLDQKKIHMRFKDFNIRLDNILTIFDENNDKSSKTHEDRLKRIVNLEADVHQLKSITNFLRSQKRELDMMIKNQVNPIKQAKYLYEESRNKLSSDISRLEQKLQSNTTFIANELENIKDPIQNQINDIKQEKNVIIRELKKVYRDNRDLEFENRFLKEAESQIVQSQSKIINLLNMTVQSQNSLSRERVQSRKSESRQRLNQNQTSTTLEGAVNQQSFDVGTKSHERSQLSVSPMTAGTFQAIGINIENMRDKLIRPSTSVGKQGQRTKFRNQRRNLTKNQDYHKSQMKLNQNSIHKSDRNNLNFSNLSKGVNTQKNEVTYSSIDYHLALHQNRLVFHLRQQKSREQYKRRQLIFQLCEYRLRFQCYWLITIAGYKYEKNEQNSSKLFGEQQCSFKFGTTKRITRQIQSTQ</sequence>
<evidence type="ECO:0000256" key="1">
    <source>
        <dbReference type="SAM" id="Coils"/>
    </source>
</evidence>
<protein>
    <submittedName>
        <fullName evidence="3">Uncharacterized protein</fullName>
    </submittedName>
</protein>